<keyword evidence="2" id="KW-1185">Reference proteome</keyword>
<dbReference type="AlphaFoldDB" id="A0A6C2UFT4"/>
<evidence type="ECO:0000313" key="1">
    <source>
        <dbReference type="EMBL" id="VGO19015.1"/>
    </source>
</evidence>
<organism evidence="1 2">
    <name type="scientific">Pontiella sulfatireligans</name>
    <dbReference type="NCBI Taxonomy" id="2750658"/>
    <lineage>
        <taxon>Bacteria</taxon>
        <taxon>Pseudomonadati</taxon>
        <taxon>Kiritimatiellota</taxon>
        <taxon>Kiritimatiellia</taxon>
        <taxon>Kiritimatiellales</taxon>
        <taxon>Pontiellaceae</taxon>
        <taxon>Pontiella</taxon>
    </lineage>
</organism>
<reference evidence="1 2" key="1">
    <citation type="submission" date="2019-04" db="EMBL/GenBank/DDBJ databases">
        <authorList>
            <person name="Van Vliet M D."/>
        </authorList>
    </citation>
    <scope>NUCLEOTIDE SEQUENCE [LARGE SCALE GENOMIC DNA]</scope>
    <source>
        <strain evidence="1 2">F21</strain>
    </source>
</reference>
<proteinExistence type="predicted"/>
<dbReference type="RefSeq" id="WP_136060450.1">
    <property type="nucleotide sequence ID" value="NZ_CAAHFH010000001.1"/>
</dbReference>
<protein>
    <submittedName>
        <fullName evidence="1">Uncharacterized protein</fullName>
    </submittedName>
</protein>
<evidence type="ECO:0000313" key="2">
    <source>
        <dbReference type="Proteomes" id="UP000346198"/>
    </source>
</evidence>
<gene>
    <name evidence="1" type="ORF">SCARR_01069</name>
</gene>
<name>A0A6C2UFT4_9BACT</name>
<sequence length="69" mass="7856">MPNSFGGARLLWKLAVPLPLHRNDLTAKLMRHIKKKLQLSKLLIGFDAEAFADPCKYYEAGTDWVKLSE</sequence>
<dbReference type="Proteomes" id="UP000346198">
    <property type="component" value="Unassembled WGS sequence"/>
</dbReference>
<accession>A0A6C2UFT4</accession>
<dbReference type="EMBL" id="CAAHFH010000001">
    <property type="protein sequence ID" value="VGO19015.1"/>
    <property type="molecule type" value="Genomic_DNA"/>
</dbReference>